<dbReference type="Ensembl" id="ENSMUST00000208363.2">
    <property type="protein sequence ID" value="ENSMUSP00000146396.2"/>
    <property type="gene ID" value="ENSMUSG00000004568.14"/>
</dbReference>
<reference evidence="2 4" key="2">
    <citation type="journal article" date="2011" name="PLoS Biol.">
        <title>Modernizing reference genome assemblies.</title>
        <authorList>
            <person name="Church D.M."/>
            <person name="Schneider V.A."/>
            <person name="Graves T."/>
            <person name="Auger K."/>
            <person name="Cunningham F."/>
            <person name="Bouk N."/>
            <person name="Chen H.C."/>
            <person name="Agarwala R."/>
            <person name="McLaren W.M."/>
            <person name="Ritchie G.R."/>
            <person name="Albracht D."/>
            <person name="Kremitzki M."/>
            <person name="Rock S."/>
            <person name="Kotkiewicz H."/>
            <person name="Kremitzki C."/>
            <person name="Wollam A."/>
            <person name="Trani L."/>
            <person name="Fulton L."/>
            <person name="Fulton R."/>
            <person name="Matthews L."/>
            <person name="Whitehead S."/>
            <person name="Chow W."/>
            <person name="Torrance J."/>
            <person name="Dunn M."/>
            <person name="Harden G."/>
            <person name="Threadgold G."/>
            <person name="Wood J."/>
            <person name="Collins J."/>
            <person name="Heath P."/>
            <person name="Griffiths G."/>
            <person name="Pelan S."/>
            <person name="Grafham D."/>
            <person name="Eichler E.E."/>
            <person name="Weinstock G."/>
            <person name="Mardis E.R."/>
            <person name="Wilson R.K."/>
            <person name="Howe K."/>
            <person name="Flicek P."/>
            <person name="Hubbard T."/>
        </authorList>
    </citation>
    <scope>NUCLEOTIDE SEQUENCE [LARGE SCALE GENOMIC DNA]</scope>
    <source>
        <strain evidence="2 4">C57BL/6J</strain>
    </source>
</reference>
<name>A0A140LHF8_MOUSE</name>
<accession>A0A140LHF8</accession>
<dbReference type="AGR" id="MGI:2142567"/>
<reference evidence="2 4" key="1">
    <citation type="journal article" date="2009" name="PLoS Biol.">
        <title>Lineage-specific biology revealed by a finished genome assembly of the mouse.</title>
        <authorList>
            <consortium name="Mouse Genome Sequencing Consortium"/>
            <person name="Church D.M."/>
            <person name="Goodstadt L."/>
            <person name="Hillier L.W."/>
            <person name="Zody M.C."/>
            <person name="Goldstein S."/>
            <person name="She X."/>
            <person name="Bult C.J."/>
            <person name="Agarwala R."/>
            <person name="Cherry J.L."/>
            <person name="DiCuccio M."/>
            <person name="Hlavina W."/>
            <person name="Kapustin Y."/>
            <person name="Meric P."/>
            <person name="Maglott D."/>
            <person name="Birtle Z."/>
            <person name="Marques A.C."/>
            <person name="Graves T."/>
            <person name="Zhou S."/>
            <person name="Teague B."/>
            <person name="Potamousis K."/>
            <person name="Churas C."/>
            <person name="Place M."/>
            <person name="Herschleb J."/>
            <person name="Runnheim R."/>
            <person name="Forrest D."/>
            <person name="Amos-Landgraf J."/>
            <person name="Schwartz D.C."/>
            <person name="Cheng Z."/>
            <person name="Lindblad-Toh K."/>
            <person name="Eichler E.E."/>
            <person name="Ponting C.P."/>
        </authorList>
    </citation>
    <scope>NUCLEOTIDE SEQUENCE [LARGE SCALE GENOMIC DNA]</scope>
    <source>
        <strain evidence="2 4">C57BL/6J</strain>
    </source>
</reference>
<evidence type="ECO:0000313" key="2">
    <source>
        <dbReference type="Ensembl" id="ENSMUSP00000146396.2"/>
    </source>
</evidence>
<reference evidence="2" key="3">
    <citation type="submission" date="2025-08" db="UniProtKB">
        <authorList>
            <consortium name="Ensembl"/>
        </authorList>
    </citation>
    <scope>IDENTIFICATION</scope>
    <source>
        <strain evidence="2">C57BL/6J</strain>
    </source>
</reference>
<dbReference type="GeneTree" id="ENSGT00940000157375"/>
<evidence type="ECO:0000313" key="4">
    <source>
        <dbReference type="Proteomes" id="UP000000589"/>
    </source>
</evidence>
<proteinExistence type="predicted"/>
<sequence length="38" mass="4336">MGRWFSEAPQREHRRLQPGYGSPSGQRVPPGSRLRGPF</sequence>
<feature type="region of interest" description="Disordered" evidence="1">
    <location>
        <begin position="1"/>
        <end position="38"/>
    </location>
</feature>
<dbReference type="Bgee" id="ENSMUSG00000004568">
    <property type="expression patterns" value="Expressed in pigmented layer of retina and 238 other cell types or tissues"/>
</dbReference>
<dbReference type="Antibodypedia" id="24427">
    <property type="antibodies" value="286 antibodies from 30 providers"/>
</dbReference>
<dbReference type="ExpressionAtlas" id="A0A140LHF8">
    <property type="expression patterns" value="baseline and differential"/>
</dbReference>
<keyword evidence="4" id="KW-1185">Reference proteome</keyword>
<evidence type="ECO:0000256" key="1">
    <source>
        <dbReference type="SAM" id="MobiDB-lite"/>
    </source>
</evidence>
<gene>
    <name evidence="2 3" type="primary">Arhgef18</name>
</gene>
<reference evidence="2" key="4">
    <citation type="submission" date="2025-09" db="UniProtKB">
        <authorList>
            <consortium name="Ensembl"/>
        </authorList>
    </citation>
    <scope>IDENTIFICATION</scope>
    <source>
        <strain evidence="2">C57BL/6J</strain>
    </source>
</reference>
<organism evidence="2 4">
    <name type="scientific">Mus musculus</name>
    <name type="common">Mouse</name>
    <dbReference type="NCBI Taxonomy" id="10090"/>
    <lineage>
        <taxon>Eukaryota</taxon>
        <taxon>Metazoa</taxon>
        <taxon>Chordata</taxon>
        <taxon>Craniata</taxon>
        <taxon>Vertebrata</taxon>
        <taxon>Euteleostomi</taxon>
        <taxon>Mammalia</taxon>
        <taxon>Eutheria</taxon>
        <taxon>Euarchontoglires</taxon>
        <taxon>Glires</taxon>
        <taxon>Rodentia</taxon>
        <taxon>Myomorpha</taxon>
        <taxon>Muroidea</taxon>
        <taxon>Muridae</taxon>
        <taxon>Murinae</taxon>
        <taxon>Mus</taxon>
        <taxon>Mus</taxon>
    </lineage>
</organism>
<protein>
    <submittedName>
        <fullName evidence="2">Rho/Rac guanine nucleotide exchange factor 18</fullName>
    </submittedName>
</protein>
<evidence type="ECO:0000313" key="3">
    <source>
        <dbReference type="MGI" id="MGI:2142567"/>
    </source>
</evidence>
<dbReference type="AlphaFoldDB" id="A0A140LHF8"/>
<dbReference type="Proteomes" id="UP000000589">
    <property type="component" value="Chromosome 8"/>
</dbReference>
<dbReference type="MGI" id="MGI:2142567">
    <property type="gene designation" value="Arhgef18"/>
</dbReference>
<dbReference type="VEuPathDB" id="HostDB:ENSMUSG00000004568"/>